<dbReference type="CDD" id="cd24013">
    <property type="entry name" value="ASKHA_ATPase_BT3980-like"/>
    <property type="match status" value="1"/>
</dbReference>
<dbReference type="AlphaFoldDB" id="A0A425XZA7"/>
<dbReference type="RefSeq" id="WP_125031136.1">
    <property type="nucleotide sequence ID" value="NZ_JAPXVP010000005.1"/>
</dbReference>
<evidence type="ECO:0000313" key="2">
    <source>
        <dbReference type="Proteomes" id="UP000285794"/>
    </source>
</evidence>
<dbReference type="EMBL" id="QQWG01000012">
    <property type="protein sequence ID" value="RRG20473.1"/>
    <property type="molecule type" value="Genomic_DNA"/>
</dbReference>
<proteinExistence type="predicted"/>
<evidence type="ECO:0000313" key="1">
    <source>
        <dbReference type="EMBL" id="RRG20473.1"/>
    </source>
</evidence>
<dbReference type="Proteomes" id="UP000285794">
    <property type="component" value="Unassembled WGS sequence"/>
</dbReference>
<gene>
    <name evidence="1" type="ORF">DWB61_12045</name>
</gene>
<accession>A0A425XZA7</accession>
<keyword evidence="2" id="KW-1185">Reference proteome</keyword>
<dbReference type="OrthoDB" id="658622at2"/>
<dbReference type="Gene3D" id="3.30.420.260">
    <property type="match status" value="1"/>
</dbReference>
<dbReference type="InterPro" id="IPR024213">
    <property type="entry name" value="DUF3822"/>
</dbReference>
<sequence>MDELLFVDSTFEKDNTSRYKLSIQLCLDGFSFSILSSENKCLALFQSKKLNSETDNSSIDVLKDGIRNCDYLNLTYNHVSVIWLTKKACLIPSWLFSDVLAIDSFQLCHPLLKAEILNWNEVEEMNAYIVYALPSTLPDFIESQFPGAEISHQTLSFYHKVLNQSIDGKHPKVFVQIYNHFFDAFIPDNGQKHFANSFSFKDETDMVYFILNIYKQQKLNTEYSQLHLSGKIDETSKAYQILKRYIKDIVLDNIPNEMFLKHIVSNSEYNQFTKLLNTSLCE</sequence>
<name>A0A425XZA7_9BACT</name>
<dbReference type="Pfam" id="PF12864">
    <property type="entry name" value="DUF3822"/>
    <property type="match status" value="1"/>
</dbReference>
<reference evidence="1 2" key="1">
    <citation type="submission" date="2018-07" db="EMBL/GenBank/DDBJ databases">
        <title>Draft genome sequence of Ancylomarina sp. M1P.</title>
        <authorList>
            <person name="Yadav S."/>
            <person name="Villanueva L."/>
            <person name="Damste J.S.S."/>
        </authorList>
    </citation>
    <scope>NUCLEOTIDE SEQUENCE [LARGE SCALE GENOMIC DNA]</scope>
    <source>
        <strain evidence="1 2">M1P</strain>
    </source>
</reference>
<comment type="caution">
    <text evidence="1">The sequence shown here is derived from an EMBL/GenBank/DDBJ whole genome shotgun (WGS) entry which is preliminary data.</text>
</comment>
<protein>
    <submittedName>
        <fullName evidence="1">DUF3822 family protein</fullName>
    </submittedName>
</protein>
<dbReference type="Gene3D" id="3.30.420.250">
    <property type="match status" value="1"/>
</dbReference>
<organism evidence="1 2">
    <name type="scientific">Ancylomarina euxinus</name>
    <dbReference type="NCBI Taxonomy" id="2283627"/>
    <lineage>
        <taxon>Bacteria</taxon>
        <taxon>Pseudomonadati</taxon>
        <taxon>Bacteroidota</taxon>
        <taxon>Bacteroidia</taxon>
        <taxon>Marinilabiliales</taxon>
        <taxon>Marinifilaceae</taxon>
        <taxon>Ancylomarina</taxon>
    </lineage>
</organism>